<evidence type="ECO:0000313" key="4">
    <source>
        <dbReference type="Proteomes" id="UP001054889"/>
    </source>
</evidence>
<sequence>MQDIWWHIHCLLRLIDAARVACVSRDFVQSWRFCPNLTFTRWTLNLHRMHGKDCQLRHFITIIDNIMKKHSGIGVKTFTLDLSAVTIKSDTCYFDHLNSWLQIVVKQGIEELNLILKPNHAVYDFPCTLLSGETGATLRSLLLSSCIFRPTIGICLRSLTSLHLTAVCIEEEDLRHLLSNVPALESFQISGCYRIVSIRIPCLQKLRYLCVLYKQTSTDREQSSEFI</sequence>
<dbReference type="EMBL" id="BQKI01000023">
    <property type="protein sequence ID" value="GJN12648.1"/>
    <property type="molecule type" value="Genomic_DNA"/>
</dbReference>
<name>A0AAV5DQ34_ELECO</name>
<comment type="caution">
    <text evidence="3">The sequence shown here is derived from an EMBL/GenBank/DDBJ whole genome shotgun (WGS) entry which is preliminary data.</text>
</comment>
<dbReference type="PANTHER" id="PTHR34145:SF34">
    <property type="entry name" value="OS05G0571700 PROTEIN"/>
    <property type="match status" value="1"/>
</dbReference>
<proteinExistence type="predicted"/>
<reference evidence="3" key="2">
    <citation type="submission" date="2021-12" db="EMBL/GenBank/DDBJ databases">
        <title>Resequencing data analysis of finger millet.</title>
        <authorList>
            <person name="Hatakeyama M."/>
            <person name="Aluri S."/>
            <person name="Balachadran M.T."/>
            <person name="Sivarajan S.R."/>
            <person name="Poveda L."/>
            <person name="Shimizu-Inatsugi R."/>
            <person name="Schlapbach R."/>
            <person name="Sreeman S.M."/>
            <person name="Shimizu K.K."/>
        </authorList>
    </citation>
    <scope>NUCLEOTIDE SEQUENCE</scope>
</reference>
<dbReference type="AlphaFoldDB" id="A0AAV5DQ34"/>
<feature type="chain" id="PRO_5043853879" description="At1g61320/AtMIF1 LRR domain-containing protein" evidence="1">
    <location>
        <begin position="18"/>
        <end position="227"/>
    </location>
</feature>
<keyword evidence="4" id="KW-1185">Reference proteome</keyword>
<dbReference type="SUPFAM" id="SSF52047">
    <property type="entry name" value="RNI-like"/>
    <property type="match status" value="1"/>
</dbReference>
<dbReference type="Gene3D" id="3.80.10.10">
    <property type="entry name" value="Ribonuclease Inhibitor"/>
    <property type="match status" value="1"/>
</dbReference>
<feature type="domain" description="At1g61320/AtMIF1 LRR" evidence="2">
    <location>
        <begin position="66"/>
        <end position="213"/>
    </location>
</feature>
<evidence type="ECO:0000256" key="1">
    <source>
        <dbReference type="SAM" id="SignalP"/>
    </source>
</evidence>
<dbReference type="InterPro" id="IPR032675">
    <property type="entry name" value="LRR_dom_sf"/>
</dbReference>
<protein>
    <recommendedName>
        <fullName evidence="2">At1g61320/AtMIF1 LRR domain-containing protein</fullName>
    </recommendedName>
</protein>
<dbReference type="InterPro" id="IPR055357">
    <property type="entry name" value="LRR_At1g61320_AtMIF1"/>
</dbReference>
<keyword evidence="1" id="KW-0732">Signal</keyword>
<gene>
    <name evidence="3" type="primary">ga30943</name>
    <name evidence="3" type="ORF">PR202_ga30943</name>
</gene>
<feature type="signal peptide" evidence="1">
    <location>
        <begin position="1"/>
        <end position="17"/>
    </location>
</feature>
<accession>A0AAV5DQ34</accession>
<dbReference type="Proteomes" id="UP001054889">
    <property type="component" value="Unassembled WGS sequence"/>
</dbReference>
<evidence type="ECO:0000313" key="3">
    <source>
        <dbReference type="EMBL" id="GJN12648.1"/>
    </source>
</evidence>
<reference evidence="3" key="1">
    <citation type="journal article" date="2018" name="DNA Res.">
        <title>Multiple hybrid de novo genome assembly of finger millet, an orphan allotetraploid crop.</title>
        <authorList>
            <person name="Hatakeyama M."/>
            <person name="Aluri S."/>
            <person name="Balachadran M.T."/>
            <person name="Sivarajan S.R."/>
            <person name="Patrignani A."/>
            <person name="Gruter S."/>
            <person name="Poveda L."/>
            <person name="Shimizu-Inatsugi R."/>
            <person name="Baeten J."/>
            <person name="Francoijs K.J."/>
            <person name="Nataraja K.N."/>
            <person name="Reddy Y.A.N."/>
            <person name="Phadnis S."/>
            <person name="Ravikumar R.L."/>
            <person name="Schlapbach R."/>
            <person name="Sreeman S.M."/>
            <person name="Shimizu K.K."/>
        </authorList>
    </citation>
    <scope>NUCLEOTIDE SEQUENCE</scope>
</reference>
<dbReference type="InterPro" id="IPR053772">
    <property type="entry name" value="At1g61320/At1g61330-like"/>
</dbReference>
<evidence type="ECO:0000259" key="2">
    <source>
        <dbReference type="Pfam" id="PF23622"/>
    </source>
</evidence>
<organism evidence="3 4">
    <name type="scientific">Eleusine coracana subsp. coracana</name>
    <dbReference type="NCBI Taxonomy" id="191504"/>
    <lineage>
        <taxon>Eukaryota</taxon>
        <taxon>Viridiplantae</taxon>
        <taxon>Streptophyta</taxon>
        <taxon>Embryophyta</taxon>
        <taxon>Tracheophyta</taxon>
        <taxon>Spermatophyta</taxon>
        <taxon>Magnoliopsida</taxon>
        <taxon>Liliopsida</taxon>
        <taxon>Poales</taxon>
        <taxon>Poaceae</taxon>
        <taxon>PACMAD clade</taxon>
        <taxon>Chloridoideae</taxon>
        <taxon>Cynodonteae</taxon>
        <taxon>Eleusininae</taxon>
        <taxon>Eleusine</taxon>
    </lineage>
</organism>
<dbReference type="Pfam" id="PF23622">
    <property type="entry name" value="LRR_At1g61320_AtMIF1"/>
    <property type="match status" value="1"/>
</dbReference>
<dbReference type="PANTHER" id="PTHR34145">
    <property type="entry name" value="OS02G0105600 PROTEIN"/>
    <property type="match status" value="1"/>
</dbReference>